<dbReference type="Pfam" id="PF25165">
    <property type="entry name" value="DUF7828"/>
    <property type="match status" value="1"/>
</dbReference>
<dbReference type="EMBL" id="UFXW01000004">
    <property type="protein sequence ID" value="STC73683.1"/>
    <property type="molecule type" value="Genomic_DNA"/>
</dbReference>
<dbReference type="Proteomes" id="UP000254647">
    <property type="component" value="Unassembled WGS sequence"/>
</dbReference>
<protein>
    <submittedName>
        <fullName evidence="2">Protein of uncharacterized function (DUF3279)</fullName>
    </submittedName>
</protein>
<dbReference type="AlphaFoldDB" id="A0A376CRE6"/>
<evidence type="ECO:0000259" key="1">
    <source>
        <dbReference type="Pfam" id="PF25165"/>
    </source>
</evidence>
<feature type="domain" description="DUF7828" evidence="1">
    <location>
        <begin position="4"/>
        <end position="34"/>
    </location>
</feature>
<evidence type="ECO:0000313" key="3">
    <source>
        <dbReference type="Proteomes" id="UP000254647"/>
    </source>
</evidence>
<accession>A0A376CRE6</accession>
<reference evidence="2 3" key="1">
    <citation type="submission" date="2018-06" db="EMBL/GenBank/DDBJ databases">
        <authorList>
            <consortium name="Pathogen Informatics"/>
            <person name="Doyle S."/>
        </authorList>
    </citation>
    <scope>NUCLEOTIDE SEQUENCE [LARGE SCALE GENOMIC DNA]</scope>
    <source>
        <strain evidence="2 3">NCTC10767</strain>
    </source>
</reference>
<dbReference type="InterPro" id="IPR057150">
    <property type="entry name" value="DUF7828"/>
</dbReference>
<proteinExistence type="predicted"/>
<name>A0A376CRE6_ECOLX</name>
<organism evidence="2 3">
    <name type="scientific">Escherichia coli</name>
    <dbReference type="NCBI Taxonomy" id="562"/>
    <lineage>
        <taxon>Bacteria</taxon>
        <taxon>Pseudomonadati</taxon>
        <taxon>Pseudomonadota</taxon>
        <taxon>Gammaproteobacteria</taxon>
        <taxon>Enterobacterales</taxon>
        <taxon>Enterobacteriaceae</taxon>
        <taxon>Escherichia</taxon>
    </lineage>
</organism>
<evidence type="ECO:0000313" key="2">
    <source>
        <dbReference type="EMBL" id="STC73683.1"/>
    </source>
</evidence>
<sequence>MRILNCYMANDSKGHFVTAKEAAKHNRQDVFVLCVLWMPVNTSAGQ</sequence>
<gene>
    <name evidence="2" type="ORF">NCTC10767_00238</name>
</gene>